<keyword evidence="2" id="KW-1185">Reference proteome</keyword>
<organism evidence="1 2">
    <name type="scientific">Streptomyces sparsogenes DSM 40356</name>
    <dbReference type="NCBI Taxonomy" id="1331668"/>
    <lineage>
        <taxon>Bacteria</taxon>
        <taxon>Bacillati</taxon>
        <taxon>Actinomycetota</taxon>
        <taxon>Actinomycetes</taxon>
        <taxon>Kitasatosporales</taxon>
        <taxon>Streptomycetaceae</taxon>
        <taxon>Streptomyces</taxon>
    </lineage>
</organism>
<name>A0A1R1SE92_9ACTN</name>
<dbReference type="Gene3D" id="3.30.530.20">
    <property type="match status" value="1"/>
</dbReference>
<dbReference type="EMBL" id="ASQP01000343">
    <property type="protein sequence ID" value="OMI36329.1"/>
    <property type="molecule type" value="Genomic_DNA"/>
</dbReference>
<dbReference type="SUPFAM" id="SSF55961">
    <property type="entry name" value="Bet v1-like"/>
    <property type="match status" value="1"/>
</dbReference>
<proteinExistence type="predicted"/>
<dbReference type="STRING" id="67365.GCA_001704635_03178"/>
<dbReference type="Proteomes" id="UP000186168">
    <property type="component" value="Unassembled WGS sequence"/>
</dbReference>
<comment type="caution">
    <text evidence="1">The sequence shown here is derived from an EMBL/GenBank/DDBJ whole genome shotgun (WGS) entry which is preliminary data.</text>
</comment>
<dbReference type="AlphaFoldDB" id="A0A1R1SE92"/>
<evidence type="ECO:0000313" key="2">
    <source>
        <dbReference type="Proteomes" id="UP000186168"/>
    </source>
</evidence>
<accession>A0A1R1SE92</accession>
<evidence type="ECO:0008006" key="3">
    <source>
        <dbReference type="Google" id="ProtNLM"/>
    </source>
</evidence>
<dbReference type="RefSeq" id="WP_065967700.1">
    <property type="nucleotide sequence ID" value="NZ_ASQP01000343.1"/>
</dbReference>
<dbReference type="InterPro" id="IPR023393">
    <property type="entry name" value="START-like_dom_sf"/>
</dbReference>
<dbReference type="GeneID" id="96747771"/>
<evidence type="ECO:0000313" key="1">
    <source>
        <dbReference type="EMBL" id="OMI36329.1"/>
    </source>
</evidence>
<protein>
    <recommendedName>
        <fullName evidence="3">Immediate-early protein 2</fullName>
    </recommendedName>
</protein>
<reference evidence="1 2" key="1">
    <citation type="submission" date="2013-05" db="EMBL/GenBank/DDBJ databases">
        <title>Genome sequence of Streptomyces sparsogenes DSM 40356.</title>
        <authorList>
            <person name="Coyne S."/>
            <person name="Seebeck F.P."/>
        </authorList>
    </citation>
    <scope>NUCLEOTIDE SEQUENCE [LARGE SCALE GENOMIC DNA]</scope>
    <source>
        <strain evidence="1 2">DSM 40356</strain>
    </source>
</reference>
<gene>
    <name evidence="1" type="ORF">SPAR_26766</name>
</gene>
<sequence>MALVRIERPSPLPAEEAWRRLTAWERHGALVPFTTVTVRTAPPTGVGTVVVAHTRLGRLRFDDLMEVVAWQPPEGDRPGRCRLEKRGTQVRGWAALEVSPSPGGSSVLWLEEIRPRWLPRGFDPLTRAAGQAVFGRVVTGLLGEPP</sequence>